<evidence type="ECO:0000256" key="3">
    <source>
        <dbReference type="ARBA" id="ARBA00022723"/>
    </source>
</evidence>
<dbReference type="SUPFAM" id="SSF46626">
    <property type="entry name" value="Cytochrome c"/>
    <property type="match status" value="1"/>
</dbReference>
<dbReference type="PROSITE" id="PS51007">
    <property type="entry name" value="CYTC"/>
    <property type="match status" value="1"/>
</dbReference>
<keyword evidence="10" id="KW-1185">Reference proteome</keyword>
<organism evidence="9 10">
    <name type="scientific">Pseudoalteromonas tunicata D2</name>
    <dbReference type="NCBI Taxonomy" id="87626"/>
    <lineage>
        <taxon>Bacteria</taxon>
        <taxon>Pseudomonadati</taxon>
        <taxon>Pseudomonadota</taxon>
        <taxon>Gammaproteobacteria</taxon>
        <taxon>Alteromonadales</taxon>
        <taxon>Pseudoalteromonadaceae</taxon>
        <taxon>Pseudoalteromonas</taxon>
    </lineage>
</organism>
<dbReference type="InterPro" id="IPR050597">
    <property type="entry name" value="Cytochrome_c_Oxidase_Subunit"/>
</dbReference>
<dbReference type="InterPro" id="IPR036909">
    <property type="entry name" value="Cyt_c-like_dom_sf"/>
</dbReference>
<dbReference type="eggNOG" id="COG2863">
    <property type="taxonomic scope" value="Bacteria"/>
</dbReference>
<name>A4C826_9GAMM</name>
<evidence type="ECO:0000256" key="2">
    <source>
        <dbReference type="ARBA" id="ARBA00022617"/>
    </source>
</evidence>
<evidence type="ECO:0000256" key="6">
    <source>
        <dbReference type="PROSITE-ProRule" id="PRU00433"/>
    </source>
</evidence>
<dbReference type="HOGENOM" id="CLU_128253_1_0_6"/>
<dbReference type="PANTHER" id="PTHR33751">
    <property type="entry name" value="CBB3-TYPE CYTOCHROME C OXIDASE SUBUNIT FIXP"/>
    <property type="match status" value="1"/>
</dbReference>
<evidence type="ECO:0000259" key="8">
    <source>
        <dbReference type="PROSITE" id="PS51007"/>
    </source>
</evidence>
<dbReference type="OrthoDB" id="9796421at2"/>
<proteinExistence type="predicted"/>
<sequence length="107" mass="11151">MKKMTKILAGTAIAMAGFMANSAMAEDGAALYTAKGCMACHGADGKAPIMPQYPKLAGQNKEYLVAQMKDIKSGARANGMSMVMKPMVASVSDQELDAIAAYLASVK</sequence>
<keyword evidence="2 6" id="KW-0349">Heme</keyword>
<dbReference type="PANTHER" id="PTHR33751:SF9">
    <property type="entry name" value="CYTOCHROME C4"/>
    <property type="match status" value="1"/>
</dbReference>
<dbReference type="Pfam" id="PF00034">
    <property type="entry name" value="Cytochrom_C"/>
    <property type="match status" value="1"/>
</dbReference>
<dbReference type="Gene3D" id="1.10.760.10">
    <property type="entry name" value="Cytochrome c-like domain"/>
    <property type="match status" value="1"/>
</dbReference>
<dbReference type="STRING" id="87626.PTD2_06854"/>
<keyword evidence="5 6" id="KW-0408">Iron</keyword>
<dbReference type="Proteomes" id="UP000006201">
    <property type="component" value="Unassembled WGS sequence"/>
</dbReference>
<evidence type="ECO:0000256" key="1">
    <source>
        <dbReference type="ARBA" id="ARBA00022448"/>
    </source>
</evidence>
<evidence type="ECO:0000256" key="7">
    <source>
        <dbReference type="SAM" id="SignalP"/>
    </source>
</evidence>
<dbReference type="GO" id="GO:0009055">
    <property type="term" value="F:electron transfer activity"/>
    <property type="evidence" value="ECO:0007669"/>
    <property type="project" value="InterPro"/>
</dbReference>
<dbReference type="InterPro" id="IPR009056">
    <property type="entry name" value="Cyt_c-like_dom"/>
</dbReference>
<feature type="signal peptide" evidence="7">
    <location>
        <begin position="1"/>
        <end position="25"/>
    </location>
</feature>
<keyword evidence="4" id="KW-0249">Electron transport</keyword>
<dbReference type="AlphaFoldDB" id="A4C826"/>
<evidence type="ECO:0000256" key="4">
    <source>
        <dbReference type="ARBA" id="ARBA00022982"/>
    </source>
</evidence>
<gene>
    <name evidence="9" type="ORF">PTD2_06854</name>
</gene>
<keyword evidence="1" id="KW-0813">Transport</keyword>
<feature type="chain" id="PRO_5002666011" evidence="7">
    <location>
        <begin position="26"/>
        <end position="107"/>
    </location>
</feature>
<dbReference type="GO" id="GO:0046872">
    <property type="term" value="F:metal ion binding"/>
    <property type="evidence" value="ECO:0007669"/>
    <property type="project" value="UniProtKB-KW"/>
</dbReference>
<comment type="caution">
    <text evidence="9">The sequence shown here is derived from an EMBL/GenBank/DDBJ whole genome shotgun (WGS) entry which is preliminary data.</text>
</comment>
<dbReference type="EMBL" id="AAOH01000003">
    <property type="protein sequence ID" value="EAR28741.1"/>
    <property type="molecule type" value="Genomic_DNA"/>
</dbReference>
<reference evidence="9 10" key="1">
    <citation type="submission" date="2006-02" db="EMBL/GenBank/DDBJ databases">
        <authorList>
            <person name="Moran M.A."/>
            <person name="Kjelleberg S."/>
            <person name="Egan S."/>
            <person name="Saunders N."/>
            <person name="Thomas T."/>
            <person name="Ferriera S."/>
            <person name="Johnson J."/>
            <person name="Kravitz S."/>
            <person name="Halpern A."/>
            <person name="Remington K."/>
            <person name="Beeson K."/>
            <person name="Tran B."/>
            <person name="Rogers Y.-H."/>
            <person name="Friedman R."/>
            <person name="Venter J.C."/>
        </authorList>
    </citation>
    <scope>NUCLEOTIDE SEQUENCE [LARGE SCALE GENOMIC DNA]</scope>
    <source>
        <strain evidence="9 10">D2</strain>
    </source>
</reference>
<feature type="domain" description="Cytochrome c" evidence="8">
    <location>
        <begin position="23"/>
        <end position="107"/>
    </location>
</feature>
<evidence type="ECO:0000313" key="10">
    <source>
        <dbReference type="Proteomes" id="UP000006201"/>
    </source>
</evidence>
<evidence type="ECO:0000313" key="9">
    <source>
        <dbReference type="EMBL" id="EAR28741.1"/>
    </source>
</evidence>
<evidence type="ECO:0000256" key="5">
    <source>
        <dbReference type="ARBA" id="ARBA00023004"/>
    </source>
</evidence>
<accession>A4C826</accession>
<protein>
    <submittedName>
        <fullName evidence="9">Putative cytochrome c4 family protein</fullName>
    </submittedName>
</protein>
<dbReference type="GO" id="GO:0020037">
    <property type="term" value="F:heme binding"/>
    <property type="evidence" value="ECO:0007669"/>
    <property type="project" value="InterPro"/>
</dbReference>
<keyword evidence="3 6" id="KW-0479">Metal-binding</keyword>
<keyword evidence="7" id="KW-0732">Signal</keyword>